<dbReference type="Gene3D" id="1.10.443.10">
    <property type="entry name" value="Intergrase catalytic core"/>
    <property type="match status" value="1"/>
</dbReference>
<dbReference type="RefSeq" id="WP_127056076.1">
    <property type="nucleotide sequence ID" value="NZ_RSCM01000017.1"/>
</dbReference>
<evidence type="ECO:0000256" key="2">
    <source>
        <dbReference type="ARBA" id="ARBA00023125"/>
    </source>
</evidence>
<dbReference type="SUPFAM" id="SSF56349">
    <property type="entry name" value="DNA breaking-rejoining enzymes"/>
    <property type="match status" value="1"/>
</dbReference>
<feature type="domain" description="Tyr recombinase" evidence="4">
    <location>
        <begin position="7"/>
        <end position="192"/>
    </location>
</feature>
<dbReference type="InterPro" id="IPR050090">
    <property type="entry name" value="Tyrosine_recombinase_XerCD"/>
</dbReference>
<dbReference type="InterPro" id="IPR011010">
    <property type="entry name" value="DNA_brk_join_enz"/>
</dbReference>
<evidence type="ECO:0000259" key="4">
    <source>
        <dbReference type="PROSITE" id="PS51898"/>
    </source>
</evidence>
<name>A0A433UIV2_ANAVA</name>
<gene>
    <name evidence="5" type="ORF">DSM107003_42560</name>
</gene>
<sequence>MKNDRCGKAAILTESDYSKLRRNIKTIKYKLLLDLAWYTGERWGALVQLRVSDVYLPNGTPRDVITFRAATRKKRPDGSAETRQVPVHPILFENLRSFAPGAGGSPWLFPNRDGDKSVTWRNVYAVFMKAVEKSGLTAKGISTHSTRRSFITKLHNNGVATATIKKITGHRDFKALEGYIEISGNEIRGAIATL</sequence>
<dbReference type="PANTHER" id="PTHR30349:SF41">
    <property type="entry name" value="INTEGRASE_RECOMBINASE PROTEIN MJ0367-RELATED"/>
    <property type="match status" value="1"/>
</dbReference>
<protein>
    <recommendedName>
        <fullName evidence="4">Tyr recombinase domain-containing protein</fullName>
    </recommendedName>
</protein>
<dbReference type="InterPro" id="IPR013762">
    <property type="entry name" value="Integrase-like_cat_sf"/>
</dbReference>
<evidence type="ECO:0000313" key="6">
    <source>
        <dbReference type="Proteomes" id="UP000276103"/>
    </source>
</evidence>
<organism evidence="5 6">
    <name type="scientific">Trichormus variabilis SAG 1403-4b</name>
    <dbReference type="NCBI Taxonomy" id="447716"/>
    <lineage>
        <taxon>Bacteria</taxon>
        <taxon>Bacillati</taxon>
        <taxon>Cyanobacteriota</taxon>
        <taxon>Cyanophyceae</taxon>
        <taxon>Nostocales</taxon>
        <taxon>Nostocaceae</taxon>
        <taxon>Trichormus</taxon>
    </lineage>
</organism>
<dbReference type="Proteomes" id="UP000276103">
    <property type="component" value="Unassembled WGS sequence"/>
</dbReference>
<evidence type="ECO:0000313" key="5">
    <source>
        <dbReference type="EMBL" id="RUS93755.1"/>
    </source>
</evidence>
<dbReference type="AlphaFoldDB" id="A0A433UIV2"/>
<dbReference type="InterPro" id="IPR002104">
    <property type="entry name" value="Integrase_catalytic"/>
</dbReference>
<dbReference type="PANTHER" id="PTHR30349">
    <property type="entry name" value="PHAGE INTEGRASE-RELATED"/>
    <property type="match status" value="1"/>
</dbReference>
<keyword evidence="6" id="KW-1185">Reference proteome</keyword>
<evidence type="ECO:0000256" key="1">
    <source>
        <dbReference type="ARBA" id="ARBA00008857"/>
    </source>
</evidence>
<dbReference type="Pfam" id="PF00589">
    <property type="entry name" value="Phage_integrase"/>
    <property type="match status" value="1"/>
</dbReference>
<proteinExistence type="inferred from homology"/>
<accession>A0A433UIV2</accession>
<dbReference type="PROSITE" id="PS51898">
    <property type="entry name" value="TYR_RECOMBINASE"/>
    <property type="match status" value="1"/>
</dbReference>
<dbReference type="OrthoDB" id="305957at2"/>
<reference evidence="5 6" key="1">
    <citation type="journal article" date="2019" name="Genome Biol. Evol.">
        <title>Day and night: Metabolic profiles and evolutionary relationships of six axenic non-marine cyanobacteria.</title>
        <authorList>
            <person name="Will S.E."/>
            <person name="Henke P."/>
            <person name="Boedeker C."/>
            <person name="Huang S."/>
            <person name="Brinkmann H."/>
            <person name="Rohde M."/>
            <person name="Jarek M."/>
            <person name="Friedl T."/>
            <person name="Seufert S."/>
            <person name="Schumacher M."/>
            <person name="Overmann J."/>
            <person name="Neumann-Schaal M."/>
            <person name="Petersen J."/>
        </authorList>
    </citation>
    <scope>NUCLEOTIDE SEQUENCE [LARGE SCALE GENOMIC DNA]</scope>
    <source>
        <strain evidence="5 6">SAG 1403-4b</strain>
    </source>
</reference>
<comment type="similarity">
    <text evidence="1">Belongs to the 'phage' integrase family.</text>
</comment>
<dbReference type="GO" id="GO:0006310">
    <property type="term" value="P:DNA recombination"/>
    <property type="evidence" value="ECO:0007669"/>
    <property type="project" value="UniProtKB-KW"/>
</dbReference>
<keyword evidence="2" id="KW-0238">DNA-binding</keyword>
<dbReference type="EMBL" id="RSCM01000017">
    <property type="protein sequence ID" value="RUS93755.1"/>
    <property type="molecule type" value="Genomic_DNA"/>
</dbReference>
<evidence type="ECO:0000256" key="3">
    <source>
        <dbReference type="ARBA" id="ARBA00023172"/>
    </source>
</evidence>
<dbReference type="GO" id="GO:0003677">
    <property type="term" value="F:DNA binding"/>
    <property type="evidence" value="ECO:0007669"/>
    <property type="project" value="UniProtKB-KW"/>
</dbReference>
<dbReference type="GO" id="GO:0015074">
    <property type="term" value="P:DNA integration"/>
    <property type="evidence" value="ECO:0007669"/>
    <property type="project" value="InterPro"/>
</dbReference>
<comment type="caution">
    <text evidence="5">The sequence shown here is derived from an EMBL/GenBank/DDBJ whole genome shotgun (WGS) entry which is preliminary data.</text>
</comment>
<keyword evidence="3" id="KW-0233">DNA recombination</keyword>